<dbReference type="InterPro" id="IPR046848">
    <property type="entry name" value="E_motif"/>
</dbReference>
<reference evidence="7" key="1">
    <citation type="submission" date="2024-06" db="EMBL/GenBank/DDBJ databases">
        <authorList>
            <person name="Ryan C."/>
        </authorList>
    </citation>
    <scope>NUCLEOTIDE SEQUENCE [LARGE SCALE GENOMIC DNA]</scope>
</reference>
<dbReference type="Gene3D" id="1.25.40.10">
    <property type="entry name" value="Tetratricopeptide repeat domain"/>
    <property type="match status" value="4"/>
</dbReference>
<evidence type="ECO:0000256" key="3">
    <source>
        <dbReference type="ARBA" id="ARBA00061659"/>
    </source>
</evidence>
<dbReference type="FunFam" id="1.25.40.10:FF:000031">
    <property type="entry name" value="Pentatricopeptide repeat-containing protein mitochondrial"/>
    <property type="match status" value="1"/>
</dbReference>
<reference evidence="6 7" key="2">
    <citation type="submission" date="2024-10" db="EMBL/GenBank/DDBJ databases">
        <authorList>
            <person name="Ryan C."/>
        </authorList>
    </citation>
    <scope>NUCLEOTIDE SEQUENCE [LARGE SCALE GENOMIC DNA]</scope>
</reference>
<dbReference type="AlphaFoldDB" id="A0ABC9DWN8"/>
<dbReference type="EMBL" id="OZ075145">
    <property type="protein sequence ID" value="CAL5045261.1"/>
    <property type="molecule type" value="Genomic_DNA"/>
</dbReference>
<dbReference type="InterPro" id="IPR002885">
    <property type="entry name" value="PPR_rpt"/>
</dbReference>
<dbReference type="InterPro" id="IPR032867">
    <property type="entry name" value="DYW_dom"/>
</dbReference>
<dbReference type="InterPro" id="IPR046960">
    <property type="entry name" value="PPR_At4g14850-like_plant"/>
</dbReference>
<name>A0ABC9DWN8_9POAL</name>
<proteinExistence type="inferred from homology"/>
<evidence type="ECO:0000313" key="7">
    <source>
        <dbReference type="Proteomes" id="UP001497457"/>
    </source>
</evidence>
<dbReference type="Pfam" id="PF01535">
    <property type="entry name" value="PPR"/>
    <property type="match status" value="7"/>
</dbReference>
<keyword evidence="2" id="KW-0809">Transit peptide</keyword>
<dbReference type="FunFam" id="1.25.40.10:FF:001450">
    <property type="entry name" value="Pentatricopeptide repeat-containing protein chloroplastic"/>
    <property type="match status" value="1"/>
</dbReference>
<gene>
    <name evidence="6" type="ORF">URODEC1_LOCUS88742</name>
</gene>
<evidence type="ECO:0000259" key="5">
    <source>
        <dbReference type="Pfam" id="PF14432"/>
    </source>
</evidence>
<dbReference type="Pfam" id="PF20431">
    <property type="entry name" value="E_motif"/>
    <property type="match status" value="1"/>
</dbReference>
<keyword evidence="1" id="KW-0677">Repeat</keyword>
<dbReference type="Proteomes" id="UP001497457">
    <property type="component" value="Chromosome 35b"/>
</dbReference>
<dbReference type="FunFam" id="1.25.40.10:FF:000196">
    <property type="entry name" value="Pentatricopeptide repeat-containing protein At4g14850"/>
    <property type="match status" value="1"/>
</dbReference>
<feature type="repeat" description="PPR" evidence="4">
    <location>
        <begin position="459"/>
        <end position="493"/>
    </location>
</feature>
<dbReference type="InterPro" id="IPR011990">
    <property type="entry name" value="TPR-like_helical_dom_sf"/>
</dbReference>
<dbReference type="PANTHER" id="PTHR47926:SF373">
    <property type="entry name" value="TETRATRICOPEPTIDE-LIKE HELICAL DOMAIN SUPERFAMILY, DYW DOMAIN-CONTAINING PROTEIN"/>
    <property type="match status" value="1"/>
</dbReference>
<dbReference type="PANTHER" id="PTHR47926">
    <property type="entry name" value="PENTATRICOPEPTIDE REPEAT-CONTAINING PROTEIN"/>
    <property type="match status" value="1"/>
</dbReference>
<organism evidence="6 7">
    <name type="scientific">Urochloa decumbens</name>
    <dbReference type="NCBI Taxonomy" id="240449"/>
    <lineage>
        <taxon>Eukaryota</taxon>
        <taxon>Viridiplantae</taxon>
        <taxon>Streptophyta</taxon>
        <taxon>Embryophyta</taxon>
        <taxon>Tracheophyta</taxon>
        <taxon>Spermatophyta</taxon>
        <taxon>Magnoliopsida</taxon>
        <taxon>Liliopsida</taxon>
        <taxon>Poales</taxon>
        <taxon>Poaceae</taxon>
        <taxon>PACMAD clade</taxon>
        <taxon>Panicoideae</taxon>
        <taxon>Panicodae</taxon>
        <taxon>Paniceae</taxon>
        <taxon>Melinidinae</taxon>
        <taxon>Urochloa</taxon>
    </lineage>
</organism>
<dbReference type="PROSITE" id="PS51375">
    <property type="entry name" value="PPR"/>
    <property type="match status" value="4"/>
</dbReference>
<evidence type="ECO:0000256" key="2">
    <source>
        <dbReference type="ARBA" id="ARBA00022946"/>
    </source>
</evidence>
<dbReference type="FunFam" id="1.25.40.10:FF:000090">
    <property type="entry name" value="Pentatricopeptide repeat-containing protein, chloroplastic"/>
    <property type="match status" value="1"/>
</dbReference>
<feature type="repeat" description="PPR" evidence="4">
    <location>
        <begin position="154"/>
        <end position="189"/>
    </location>
</feature>
<protein>
    <recommendedName>
        <fullName evidence="5">DYW domain-containing protein</fullName>
    </recommendedName>
</protein>
<dbReference type="Pfam" id="PF14432">
    <property type="entry name" value="DYW_deaminase"/>
    <property type="match status" value="1"/>
</dbReference>
<keyword evidence="7" id="KW-1185">Reference proteome</keyword>
<comment type="similarity">
    <text evidence="3">Belongs to the PPR family. PCMP-E subfamily.</text>
</comment>
<evidence type="ECO:0000256" key="4">
    <source>
        <dbReference type="PROSITE-ProRule" id="PRU00708"/>
    </source>
</evidence>
<evidence type="ECO:0000256" key="1">
    <source>
        <dbReference type="ARBA" id="ARBA00022737"/>
    </source>
</evidence>
<dbReference type="NCBIfam" id="TIGR00756">
    <property type="entry name" value="PPR"/>
    <property type="match status" value="6"/>
</dbReference>
<feature type="repeat" description="PPR" evidence="4">
    <location>
        <begin position="256"/>
        <end position="290"/>
    </location>
</feature>
<feature type="repeat" description="PPR" evidence="4">
    <location>
        <begin position="358"/>
        <end position="392"/>
    </location>
</feature>
<accession>A0ABC9DWN8</accession>
<feature type="domain" description="DYW" evidence="5">
    <location>
        <begin position="674"/>
        <end position="765"/>
    </location>
</feature>
<dbReference type="Pfam" id="PF13041">
    <property type="entry name" value="PPR_2"/>
    <property type="match status" value="2"/>
</dbReference>
<evidence type="ECO:0000313" key="6">
    <source>
        <dbReference type="EMBL" id="CAL5045261.1"/>
    </source>
</evidence>
<sequence length="765" mass="83678">MDPECFRAHSLARSASHHSHPANRRMAMLCCRATASLPPSPPTPSSHAADPHARLKAAAARSDLPGALAAFATMSSSPSAPAGAARPVLRTFTALLKLCAQRADLATGRAVHAQLSARGLAAEPLAATAIANMYAKCRRPADARRVFDRMPARDRVAWNALVAGYARNGLPGDAMEMVVRMQEEDGERPDYVTLVSVLPACASAHALGACREVHAFALRAGLDELVNVSTAILDAYCKCGAIQAARALFDLMPVKNSVSWNAMMDGYAQNGNATEALALFKRMLEEGVDVTDASILAALQACGELGDLDEARHVHALLVRIGLNSDVSVMNALITTYSKCKRTDLAAEVFNDLGSKKTRISWNAMILGFSQNGCPEDAVRLFSRMQLENVKPDSFTLVSVIPAVAEISDPLQARWIHGYSIRQHLDQDVYVLTALIDMYSKCGRVTIARRLFDSARGRHVITWNAMIHGYGSHGFGKVAVELFEEMKGTGSLPNETTFLSVLAACSHAGLVDKGRRYFASMKEDYGLEPGMEHYGTMVDLLGRAGKLDEAWSFIKDMPIEPGISVYGAMLGACKLHKNVELAEESAQRIFELGPKEGVYHVLLANIYANASKWKDVARVRTTMEKKGLQKTPGWSIIQLKQEVHTFYSGSTNHQQAKEIYARLSKLIEEIKAVGYVPDTDSIHDVEDDVKAQLLNTHSEKLAIAYGLIRTARGTTIQIKKNLRVCNDCHNATKLISLVTGREIIMRDIQRFHHFKDGKCSCGDYW</sequence>